<dbReference type="HAMAP" id="MF_01420">
    <property type="entry name" value="HTH_type_WhiA"/>
    <property type="match status" value="1"/>
</dbReference>
<proteinExistence type="inferred from homology"/>
<dbReference type="SUPFAM" id="SSF55608">
    <property type="entry name" value="Homing endonucleases"/>
    <property type="match status" value="1"/>
</dbReference>
<dbReference type="GO" id="GO:0003677">
    <property type="term" value="F:DNA binding"/>
    <property type="evidence" value="ECO:0007669"/>
    <property type="project" value="UniProtKB-UniRule"/>
</dbReference>
<gene>
    <name evidence="4 7" type="primary">whiA</name>
    <name evidence="7" type="ORF">FRC53_07035</name>
</gene>
<keyword evidence="3 4" id="KW-0131">Cell cycle</keyword>
<dbReference type="InterPro" id="IPR039518">
    <property type="entry name" value="WhiA_LAGLIDADG_dom"/>
</dbReference>
<dbReference type="GO" id="GO:0043937">
    <property type="term" value="P:regulation of sporulation"/>
    <property type="evidence" value="ECO:0007669"/>
    <property type="project" value="InterPro"/>
</dbReference>
<evidence type="ECO:0000256" key="1">
    <source>
        <dbReference type="ARBA" id="ARBA00022618"/>
    </source>
</evidence>
<dbReference type="Pfam" id="PF02650">
    <property type="entry name" value="HTH_WhiA"/>
    <property type="match status" value="1"/>
</dbReference>
<dbReference type="InterPro" id="IPR003802">
    <property type="entry name" value="Sporulation_regulator_WhiA"/>
</dbReference>
<protein>
    <recommendedName>
        <fullName evidence="4">Probable cell division protein WhiA</fullName>
    </recommendedName>
</protein>
<dbReference type="InterPro" id="IPR027434">
    <property type="entry name" value="Homing_endonucl"/>
</dbReference>
<keyword evidence="8" id="KW-1185">Reference proteome</keyword>
<evidence type="ECO:0000256" key="2">
    <source>
        <dbReference type="ARBA" id="ARBA00023125"/>
    </source>
</evidence>
<organism evidence="7 8">
    <name type="scientific">Candidatus Pseudoramibacter fermentans</name>
    <dbReference type="NCBI Taxonomy" id="2594427"/>
    <lineage>
        <taxon>Bacteria</taxon>
        <taxon>Bacillati</taxon>
        <taxon>Bacillota</taxon>
        <taxon>Clostridia</taxon>
        <taxon>Eubacteriales</taxon>
        <taxon>Eubacteriaceae</taxon>
        <taxon>Pseudoramibacter</taxon>
    </lineage>
</organism>
<evidence type="ECO:0000313" key="7">
    <source>
        <dbReference type="EMBL" id="MQM73147.1"/>
    </source>
</evidence>
<evidence type="ECO:0000313" key="8">
    <source>
        <dbReference type="Proteomes" id="UP000473648"/>
    </source>
</evidence>
<reference evidence="7" key="1">
    <citation type="journal article" date="2020" name="Appl. Environ. Microbiol.">
        <title>Medium-Chain Fatty Acid Synthesis by 'Candidatus Weimeria bifida' gen. nov., sp. nov., and 'Candidatus Pseudoramibacter fermentans' sp. nov.</title>
        <authorList>
            <person name="Scarborough M.J."/>
            <person name="Myers K.S."/>
            <person name="Donohue T.J."/>
            <person name="Noguera D.R."/>
        </authorList>
    </citation>
    <scope>NUCLEOTIDE SEQUENCE</scope>
    <source>
        <strain evidence="7">EUB1.1</strain>
    </source>
</reference>
<dbReference type="InterPro" id="IPR023054">
    <property type="entry name" value="Sporulation_regulator_WhiA_C"/>
</dbReference>
<dbReference type="PANTHER" id="PTHR37307:SF1">
    <property type="entry name" value="CELL DIVISION PROTEIN WHIA-RELATED"/>
    <property type="match status" value="1"/>
</dbReference>
<dbReference type="Proteomes" id="UP000473648">
    <property type="component" value="Unassembled WGS sequence"/>
</dbReference>
<name>A0A6L5GSD0_9FIRM</name>
<evidence type="ECO:0000256" key="4">
    <source>
        <dbReference type="HAMAP-Rule" id="MF_01420"/>
    </source>
</evidence>
<dbReference type="GO" id="GO:0051301">
    <property type="term" value="P:cell division"/>
    <property type="evidence" value="ECO:0007669"/>
    <property type="project" value="UniProtKB-UniRule"/>
</dbReference>
<feature type="domain" description="WhiA LAGLIDADG-like" evidence="6">
    <location>
        <begin position="125"/>
        <end position="216"/>
    </location>
</feature>
<comment type="function">
    <text evidence="4">Involved in cell division and chromosome segregation.</text>
</comment>
<dbReference type="PANTHER" id="PTHR37307">
    <property type="entry name" value="CELL DIVISION PROTEIN WHIA-RELATED"/>
    <property type="match status" value="1"/>
</dbReference>
<dbReference type="NCBIfam" id="TIGR00647">
    <property type="entry name" value="DNA_bind_WhiA"/>
    <property type="match status" value="1"/>
</dbReference>
<dbReference type="AlphaFoldDB" id="A0A6L5GSD0"/>
<evidence type="ECO:0000259" key="6">
    <source>
        <dbReference type="Pfam" id="PF14527"/>
    </source>
</evidence>
<keyword evidence="2 4" id="KW-0238">DNA-binding</keyword>
<sequence>MSFSDDVKKELCRFACHSENEMRAEMAGMVMGSYVLAGRRREGGGPFSITTEFPFLAARMRSISKMLYGSGLTVAIQTVRKQRVYVVSADSQAFSRRLMKDARIDKEGVSEDIPPYFLSKQHYFKAYLRGLFITCGSVSDPKKKYQLELNGNATHFFENISRILKGYDISSKARSRGGQGVLDFRDSESIADFLSLIGAARAALEMTNVKIVKGMRNDVNRKVNCDVANLQKSARAAGDQISAIRKIEEKAGLGVLPKELREVAELRLEHPDASVQELGALMAPPLQKSTMYYRIRKIKKIAETL</sequence>
<accession>A0A6L5GSD0</accession>
<evidence type="ECO:0000259" key="5">
    <source>
        <dbReference type="Pfam" id="PF02650"/>
    </source>
</evidence>
<dbReference type="Gene3D" id="3.10.28.10">
    <property type="entry name" value="Homing endonucleases"/>
    <property type="match status" value="1"/>
</dbReference>
<evidence type="ECO:0000256" key="3">
    <source>
        <dbReference type="ARBA" id="ARBA00023306"/>
    </source>
</evidence>
<comment type="caution">
    <text evidence="7">The sequence shown here is derived from an EMBL/GenBank/DDBJ whole genome shotgun (WGS) entry which is preliminary data.</text>
</comment>
<keyword evidence="1 4" id="KW-0132">Cell division</keyword>
<comment type="similarity">
    <text evidence="4">Belongs to the WhiA family.</text>
</comment>
<dbReference type="EMBL" id="VOGB01000005">
    <property type="protein sequence ID" value="MQM73147.1"/>
    <property type="molecule type" value="Genomic_DNA"/>
</dbReference>
<feature type="domain" description="Sporulation regulator WhiA C-terminal" evidence="5">
    <location>
        <begin position="219"/>
        <end position="302"/>
    </location>
</feature>
<dbReference type="Pfam" id="PF14527">
    <property type="entry name" value="LAGLIDADG_WhiA"/>
    <property type="match status" value="1"/>
</dbReference>